<sequence>MFNLWFGALFMLVHFALFLLGYRLFGKVGVYAWIGMATVLANIQVVKTIDIYGIVLTLGNTMYGTIYLASDLLNEKYGRKEAKKGVWFGFFTLLVSTFIMQLALLFEPHDAEFSLAAQGAMETLFGLMPRIAAGSLCAYFISQFLDVRIYSLLKRLCPKPNQLWIRNNGSTAVSQLVDTLVFTSIAFLGEYDMPTWLSVFVTTYVVKFIVSVCSTPFLYAARSITFKEEPLNGKDPSALK</sequence>
<evidence type="ECO:0000313" key="3">
    <source>
        <dbReference type="Proteomes" id="UP001597493"/>
    </source>
</evidence>
<dbReference type="PANTHER" id="PTHR34300">
    <property type="entry name" value="QUEUOSINE PRECURSOR TRANSPORTER-RELATED"/>
    <property type="match status" value="1"/>
</dbReference>
<keyword evidence="1" id="KW-0813">Transport</keyword>
<gene>
    <name evidence="2" type="ORF">ACFSW5_15300</name>
</gene>
<name>A0ABW5QZ24_9BACL</name>
<feature type="transmembrane region" description="Helical" evidence="1">
    <location>
        <begin position="51"/>
        <end position="73"/>
    </location>
</feature>
<feature type="transmembrane region" description="Helical" evidence="1">
    <location>
        <begin position="131"/>
        <end position="150"/>
    </location>
</feature>
<dbReference type="NCBIfam" id="TIGR00697">
    <property type="entry name" value="queuosine precursor transporter"/>
    <property type="match status" value="1"/>
</dbReference>
<dbReference type="InterPro" id="IPR003744">
    <property type="entry name" value="YhhQ"/>
</dbReference>
<comment type="similarity">
    <text evidence="1">Belongs to the vitamin uptake transporter (VUT/ECF) (TC 2.A.88) family. Q precursor transporter subfamily.</text>
</comment>
<accession>A0ABW5QZ24</accession>
<keyword evidence="3" id="KW-1185">Reference proteome</keyword>
<protein>
    <recommendedName>
        <fullName evidence="1">Probable queuosine precursor transporter</fullName>
        <shortName evidence="1">Q precursor transporter</shortName>
    </recommendedName>
</protein>
<dbReference type="EMBL" id="JBHUMY010000016">
    <property type="protein sequence ID" value="MFD2661619.1"/>
    <property type="molecule type" value="Genomic_DNA"/>
</dbReference>
<keyword evidence="1" id="KW-0472">Membrane</keyword>
<dbReference type="HAMAP" id="MF_02088">
    <property type="entry name" value="Q_prec_transport"/>
    <property type="match status" value="1"/>
</dbReference>
<dbReference type="Proteomes" id="UP001597493">
    <property type="component" value="Unassembled WGS sequence"/>
</dbReference>
<comment type="subcellular location">
    <subcellularLocation>
        <location evidence="1">Cell membrane</location>
        <topology evidence="1">Multi-pass membrane protein</topology>
    </subcellularLocation>
</comment>
<organism evidence="2 3">
    <name type="scientific">Paenibacillus thailandensis</name>
    <dbReference type="NCBI Taxonomy" id="393250"/>
    <lineage>
        <taxon>Bacteria</taxon>
        <taxon>Bacillati</taxon>
        <taxon>Bacillota</taxon>
        <taxon>Bacilli</taxon>
        <taxon>Bacillales</taxon>
        <taxon>Paenibacillaceae</taxon>
        <taxon>Paenibacillus</taxon>
    </lineage>
</organism>
<reference evidence="3" key="1">
    <citation type="journal article" date="2019" name="Int. J. Syst. Evol. Microbiol.">
        <title>The Global Catalogue of Microorganisms (GCM) 10K type strain sequencing project: providing services to taxonomists for standard genome sequencing and annotation.</title>
        <authorList>
            <consortium name="The Broad Institute Genomics Platform"/>
            <consortium name="The Broad Institute Genome Sequencing Center for Infectious Disease"/>
            <person name="Wu L."/>
            <person name="Ma J."/>
        </authorList>
    </citation>
    <scope>NUCLEOTIDE SEQUENCE [LARGE SCALE GENOMIC DNA]</scope>
    <source>
        <strain evidence="3">TISTR 1827</strain>
    </source>
</reference>
<keyword evidence="1" id="KW-1133">Transmembrane helix</keyword>
<feature type="transmembrane region" description="Helical" evidence="1">
    <location>
        <begin position="6"/>
        <end position="22"/>
    </location>
</feature>
<evidence type="ECO:0000313" key="2">
    <source>
        <dbReference type="EMBL" id="MFD2661619.1"/>
    </source>
</evidence>
<keyword evidence="1" id="KW-1003">Cell membrane</keyword>
<comment type="caution">
    <text evidence="2">The sequence shown here is derived from an EMBL/GenBank/DDBJ whole genome shotgun (WGS) entry which is preliminary data.</text>
</comment>
<evidence type="ECO:0000256" key="1">
    <source>
        <dbReference type="HAMAP-Rule" id="MF_02088"/>
    </source>
</evidence>
<proteinExistence type="inferred from homology"/>
<feature type="transmembrane region" description="Helical" evidence="1">
    <location>
        <begin position="29"/>
        <end position="45"/>
    </location>
</feature>
<dbReference type="PANTHER" id="PTHR34300:SF2">
    <property type="entry name" value="QUEUOSINE PRECURSOR TRANSPORTER-RELATED"/>
    <property type="match status" value="1"/>
</dbReference>
<feature type="transmembrane region" description="Helical" evidence="1">
    <location>
        <begin position="195"/>
        <end position="219"/>
    </location>
</feature>
<keyword evidence="1" id="KW-0812">Transmembrane</keyword>
<dbReference type="RefSeq" id="WP_379274711.1">
    <property type="nucleotide sequence ID" value="NZ_JBHUGT010000029.1"/>
</dbReference>
<comment type="function">
    <text evidence="1">Involved in the import of queuosine (Q) precursors, required for Q precursor salvage.</text>
</comment>
<feature type="transmembrane region" description="Helical" evidence="1">
    <location>
        <begin position="85"/>
        <end position="106"/>
    </location>
</feature>
<dbReference type="Pfam" id="PF02592">
    <property type="entry name" value="Vut_1"/>
    <property type="match status" value="1"/>
</dbReference>